<proteinExistence type="predicted"/>
<keyword evidence="3" id="KW-1185">Reference proteome</keyword>
<dbReference type="Proteomes" id="UP001142055">
    <property type="component" value="Chromosome 2"/>
</dbReference>
<dbReference type="EMBL" id="JAPWDV010000002">
    <property type="protein sequence ID" value="KAJ6219221.1"/>
    <property type="molecule type" value="Genomic_DNA"/>
</dbReference>
<protein>
    <submittedName>
        <fullName evidence="2">Uncharacterized protein</fullName>
    </submittedName>
</protein>
<gene>
    <name evidence="2" type="ORF">RDWZM_005033</name>
</gene>
<organism evidence="2 3">
    <name type="scientific">Blomia tropicalis</name>
    <name type="common">Mite</name>
    <dbReference type="NCBI Taxonomy" id="40697"/>
    <lineage>
        <taxon>Eukaryota</taxon>
        <taxon>Metazoa</taxon>
        <taxon>Ecdysozoa</taxon>
        <taxon>Arthropoda</taxon>
        <taxon>Chelicerata</taxon>
        <taxon>Arachnida</taxon>
        <taxon>Acari</taxon>
        <taxon>Acariformes</taxon>
        <taxon>Sarcoptiformes</taxon>
        <taxon>Astigmata</taxon>
        <taxon>Glycyphagoidea</taxon>
        <taxon>Echimyopodidae</taxon>
        <taxon>Blomia</taxon>
    </lineage>
</organism>
<feature type="compositionally biased region" description="Low complexity" evidence="1">
    <location>
        <begin position="128"/>
        <end position="141"/>
    </location>
</feature>
<dbReference type="OrthoDB" id="6501411at2759"/>
<comment type="caution">
    <text evidence="2">The sequence shown here is derived from an EMBL/GenBank/DDBJ whole genome shotgun (WGS) entry which is preliminary data.</text>
</comment>
<sequence>MAEPIDMSKARNAYAKERDHFRRELKWVLQQYPESVPITFDIKQELRFRGADLKAACLDAYRQATKDIGSNQAPVIGSTLRIRSMASSEEFNRERLSRSKSPRSPRTRTTEDDEDIEEFISRNRASRSKTSSSSSSRYEPSVPISKMTYDAHRAISSNTHVLSFEHQLRDDIDVMISSIEQLTDQNRDNWLKIPRSDRTQYFSSRYDDTSYSVLPIVVNNIVSTPSSSLSGLRTSTSSSVGGTTSSSILGASENGLATSSTRSYFDRYLHRH</sequence>
<dbReference type="OMA" id="DTKSIAC"/>
<feature type="region of interest" description="Disordered" evidence="1">
    <location>
        <begin position="87"/>
        <end position="141"/>
    </location>
</feature>
<evidence type="ECO:0000256" key="1">
    <source>
        <dbReference type="SAM" id="MobiDB-lite"/>
    </source>
</evidence>
<evidence type="ECO:0000313" key="3">
    <source>
        <dbReference type="Proteomes" id="UP001142055"/>
    </source>
</evidence>
<name>A0A9Q0RN49_BLOTA</name>
<dbReference type="AlphaFoldDB" id="A0A9Q0RN49"/>
<feature type="region of interest" description="Disordered" evidence="1">
    <location>
        <begin position="225"/>
        <end position="245"/>
    </location>
</feature>
<evidence type="ECO:0000313" key="2">
    <source>
        <dbReference type="EMBL" id="KAJ6219221.1"/>
    </source>
</evidence>
<accession>A0A9Q0RN49</accession>
<reference evidence="2" key="1">
    <citation type="submission" date="2022-12" db="EMBL/GenBank/DDBJ databases">
        <title>Genome assemblies of Blomia tropicalis.</title>
        <authorList>
            <person name="Cui Y."/>
        </authorList>
    </citation>
    <scope>NUCLEOTIDE SEQUENCE</scope>
    <source>
        <tissue evidence="2">Adult mites</tissue>
    </source>
</reference>